<protein>
    <recommendedName>
        <fullName evidence="4">DUF1376 domain-containing protein</fullName>
    </recommendedName>
</protein>
<gene>
    <name evidence="2" type="ORF">ABQJ54_02100</name>
</gene>
<proteinExistence type="predicted"/>
<evidence type="ECO:0000313" key="2">
    <source>
        <dbReference type="EMBL" id="MEW9570538.1"/>
    </source>
</evidence>
<feature type="region of interest" description="Disordered" evidence="1">
    <location>
        <begin position="224"/>
        <end position="254"/>
    </location>
</feature>
<evidence type="ECO:0008006" key="4">
    <source>
        <dbReference type="Google" id="ProtNLM"/>
    </source>
</evidence>
<reference evidence="2 3" key="1">
    <citation type="submission" date="2024-06" db="EMBL/GenBank/DDBJ databases">
        <authorList>
            <person name="Woo H."/>
        </authorList>
    </citation>
    <scope>NUCLEOTIDE SEQUENCE [LARGE SCALE GENOMIC DNA]</scope>
    <source>
        <strain evidence="2 3">Si-c</strain>
    </source>
</reference>
<keyword evidence="3" id="KW-1185">Reference proteome</keyword>
<evidence type="ECO:0000313" key="3">
    <source>
        <dbReference type="Proteomes" id="UP001556220"/>
    </source>
</evidence>
<organism evidence="2 3">
    <name type="scientific">Rhodanobacter lycopersici</name>
    <dbReference type="NCBI Taxonomy" id="3162487"/>
    <lineage>
        <taxon>Bacteria</taxon>
        <taxon>Pseudomonadati</taxon>
        <taxon>Pseudomonadota</taxon>
        <taxon>Gammaproteobacteria</taxon>
        <taxon>Lysobacterales</taxon>
        <taxon>Rhodanobacteraceae</taxon>
        <taxon>Rhodanobacter</taxon>
    </lineage>
</organism>
<dbReference type="RefSeq" id="WP_367852624.1">
    <property type="nucleotide sequence ID" value="NZ_JBFOHK010000001.1"/>
</dbReference>
<evidence type="ECO:0000256" key="1">
    <source>
        <dbReference type="SAM" id="MobiDB-lite"/>
    </source>
</evidence>
<sequence length="254" mass="28567">MARSRNIKPGFFKNEVLVELPYEYRLLFVGLWTIADRQGRFEDRPARIKMEVFPGDNVDVEAGLQALHDKGFILRYSAEGERYCQVLAWDKHQTPHVKEAQSTIPAPDKHSARIVQAPGKNHASTAFSGTSPSDSLIPDSLIQKPLAQRAERSTDPAAHFERFWSAYPRHVGKRAAVKALAKLRPDVALLDVMLAALARQRQSDQWQRDGGQFIPHAATWLNGRRWEDETEPARSDGVHGSPGSGDESWLRRAV</sequence>
<name>A0ABV3Q9N8_9GAMM</name>
<dbReference type="Proteomes" id="UP001556220">
    <property type="component" value="Unassembled WGS sequence"/>
</dbReference>
<accession>A0ABV3Q9N8</accession>
<comment type="caution">
    <text evidence="2">The sequence shown here is derived from an EMBL/GenBank/DDBJ whole genome shotgun (WGS) entry which is preliminary data.</text>
</comment>
<feature type="compositionally biased region" description="Basic and acidic residues" evidence="1">
    <location>
        <begin position="224"/>
        <end position="237"/>
    </location>
</feature>
<dbReference type="EMBL" id="JBFOHK010000001">
    <property type="protein sequence ID" value="MEW9570538.1"/>
    <property type="molecule type" value="Genomic_DNA"/>
</dbReference>